<reference evidence="1 2" key="1">
    <citation type="submission" date="2020-08" db="EMBL/GenBank/DDBJ databases">
        <title>Genomic Encyclopedia of Type Strains, Phase IV (KMG-IV): sequencing the most valuable type-strain genomes for metagenomic binning, comparative biology and taxonomic classification.</title>
        <authorList>
            <person name="Goeker M."/>
        </authorList>
    </citation>
    <scope>NUCLEOTIDE SEQUENCE [LARGE SCALE GENOMIC DNA]</scope>
    <source>
        <strain evidence="1 2">DSM 28760</strain>
    </source>
</reference>
<keyword evidence="2" id="KW-1185">Reference proteome</keyword>
<proteinExistence type="predicted"/>
<evidence type="ECO:0000313" key="2">
    <source>
        <dbReference type="Proteomes" id="UP000537592"/>
    </source>
</evidence>
<organism evidence="1 2">
    <name type="scientific">Pseudochelatococcus contaminans</name>
    <dbReference type="NCBI Taxonomy" id="1538103"/>
    <lineage>
        <taxon>Bacteria</taxon>
        <taxon>Pseudomonadati</taxon>
        <taxon>Pseudomonadota</taxon>
        <taxon>Alphaproteobacteria</taxon>
        <taxon>Hyphomicrobiales</taxon>
        <taxon>Chelatococcaceae</taxon>
        <taxon>Pseudochelatococcus</taxon>
    </lineage>
</organism>
<dbReference type="AlphaFoldDB" id="A0A7W5Z283"/>
<sequence>MAINPETTVRKLVSLPKTMVQEIDDFRFQERIKTEAEAIRQLIALGLAAVRLRDKGYMPQQNDGQPLNRQE</sequence>
<comment type="caution">
    <text evidence="1">The sequence shown here is derived from an EMBL/GenBank/DDBJ whole genome shotgun (WGS) entry which is preliminary data.</text>
</comment>
<protein>
    <submittedName>
        <fullName evidence="1">Metal-responsive CopG/Arc/MetJ family transcriptional regulator</fullName>
    </submittedName>
</protein>
<accession>A0A7W5Z283</accession>
<gene>
    <name evidence="1" type="ORF">FHS81_000835</name>
</gene>
<evidence type="ECO:0000313" key="1">
    <source>
        <dbReference type="EMBL" id="MBB3808765.1"/>
    </source>
</evidence>
<dbReference type="Proteomes" id="UP000537592">
    <property type="component" value="Unassembled WGS sequence"/>
</dbReference>
<dbReference type="RefSeq" id="WP_183750809.1">
    <property type="nucleotide sequence ID" value="NZ_JACICC010000002.1"/>
</dbReference>
<dbReference type="EMBL" id="JACICC010000002">
    <property type="protein sequence ID" value="MBB3808765.1"/>
    <property type="molecule type" value="Genomic_DNA"/>
</dbReference>
<name>A0A7W5Z283_9HYPH</name>